<gene>
    <name evidence="2" type="ORF">C7380_11049</name>
</gene>
<keyword evidence="1" id="KW-0812">Transmembrane</keyword>
<proteinExistence type="predicted"/>
<protein>
    <submittedName>
        <fullName evidence="2">Uncharacterized protein</fullName>
    </submittedName>
</protein>
<keyword evidence="1" id="KW-1133">Transmembrane helix</keyword>
<name>A0AA45C6J9_9BACT</name>
<organism evidence="2 3">
    <name type="scientific">Oceanotoga teriensis</name>
    <dbReference type="NCBI Taxonomy" id="515440"/>
    <lineage>
        <taxon>Bacteria</taxon>
        <taxon>Thermotogati</taxon>
        <taxon>Thermotogota</taxon>
        <taxon>Thermotogae</taxon>
        <taxon>Petrotogales</taxon>
        <taxon>Petrotogaceae</taxon>
        <taxon>Oceanotoga</taxon>
    </lineage>
</organism>
<keyword evidence="3" id="KW-1185">Reference proteome</keyword>
<evidence type="ECO:0000256" key="1">
    <source>
        <dbReference type="SAM" id="Phobius"/>
    </source>
</evidence>
<dbReference type="RefSeq" id="WP_109604977.1">
    <property type="nucleotide sequence ID" value="NZ_JAMHJO010000002.1"/>
</dbReference>
<feature type="transmembrane region" description="Helical" evidence="1">
    <location>
        <begin position="12"/>
        <end position="32"/>
    </location>
</feature>
<dbReference type="AlphaFoldDB" id="A0AA45C6J9"/>
<dbReference type="EMBL" id="QGGI01000010">
    <property type="protein sequence ID" value="PWJ92056.1"/>
    <property type="molecule type" value="Genomic_DNA"/>
</dbReference>
<keyword evidence="1" id="KW-0472">Membrane</keyword>
<reference evidence="2 3" key="1">
    <citation type="submission" date="2018-05" db="EMBL/GenBank/DDBJ databases">
        <title>Genomic Encyclopedia of Type Strains, Phase IV (KMG-IV): sequencing the most valuable type-strain genomes for metagenomic binning, comparative biology and taxonomic classification.</title>
        <authorList>
            <person name="Goeker M."/>
        </authorList>
    </citation>
    <scope>NUCLEOTIDE SEQUENCE [LARGE SCALE GENOMIC DNA]</scope>
    <source>
        <strain evidence="2 3">DSM 24906</strain>
    </source>
</reference>
<evidence type="ECO:0000313" key="2">
    <source>
        <dbReference type="EMBL" id="PWJ92056.1"/>
    </source>
</evidence>
<comment type="caution">
    <text evidence="2">The sequence shown here is derived from an EMBL/GenBank/DDBJ whole genome shotgun (WGS) entry which is preliminary data.</text>
</comment>
<sequence>MILLKSFYRKGLNIFLYIIIISLSFIFFKIFFAKVLEYKLYLEQKNIVEYNYELYLKENKNIKNSFFEIIEFLENEKAKLIFLNFSNKNFILQALFIKEKNYELISKYDFEVLNSFEIEDKVYSIIEFKRDDDYEN</sequence>
<dbReference type="Proteomes" id="UP000245921">
    <property type="component" value="Unassembled WGS sequence"/>
</dbReference>
<accession>A0AA45C6J9</accession>
<evidence type="ECO:0000313" key="3">
    <source>
        <dbReference type="Proteomes" id="UP000245921"/>
    </source>
</evidence>